<evidence type="ECO:0000256" key="1">
    <source>
        <dbReference type="SAM" id="MobiDB-lite"/>
    </source>
</evidence>
<gene>
    <name evidence="2" type="ORF">ACFFII_17420</name>
</gene>
<accession>A0ABV6I8I2</accession>
<evidence type="ECO:0000313" key="2">
    <source>
        <dbReference type="EMBL" id="MFC0342527.1"/>
    </source>
</evidence>
<protein>
    <recommendedName>
        <fullName evidence="4">Peptidase M4</fullName>
    </recommendedName>
</protein>
<evidence type="ECO:0008006" key="4">
    <source>
        <dbReference type="Google" id="ProtNLM"/>
    </source>
</evidence>
<dbReference type="RefSeq" id="WP_377700143.1">
    <property type="nucleotide sequence ID" value="NZ_JBHLWE010000066.1"/>
</dbReference>
<sequence length="655" mass="71552">MSMAELPPAPQAPDAVTAVAQSREAGAAGRAVPGGRVPEPGEDQTYRIGERVERAGGTKLHTRKPEEPVYRPLKIFAADPSVSRLAGGIAATKVQYEPLRRGFRGKVLEVSASSLDGRTWPEAEPDHPHVLLRGGYDPSLSDPRFHQQMVYAVAMTTYDNFKVALGRNPTWGFDPQNERTCLLLRPHGAEDANAWYARSSGEIVFGYFQAKETTPTAQKGVGYVFTSASHDIISHEMTHALLDGARSHFMIASHPDVLAFHEAFADLVAFFQHFTFESFVKAAVAASRGNLLNSGVLIRIAGEFGMGLGAGQEALRTLSDLDKEFGPEGKGGEGPREILTLEQAGVLPHERGQVLARAVVATFLTLYQRRTRRFVKLATGGSGELLPGDLPEGLVDILVAEVRRLASQMLQLCIRAIDYCPPVDIRFGDYLRALVTADRDLVADDDWAYREALISAFGHRGIFGEGTMHMTEEALSWGGPTIPMRPLDDLSFSRMKFEGDPGQPCSPAELRRQAGVLGLLAARPENAREFGLVSPGTNQFRLGGYELPVIESIRSARRVGPDQQIAFDTIAEIVQGRRVRDGAGREFTFYGGSTAILGPAGEIRYVIRKRVDHEGRLQEQVNDMAGKLGSFWITRATSVQPDIAGTKRLCQGHRD</sequence>
<name>A0ABV6I8I2_9RHOB</name>
<feature type="region of interest" description="Disordered" evidence="1">
    <location>
        <begin position="1"/>
        <end position="43"/>
    </location>
</feature>
<dbReference type="SUPFAM" id="SSF55486">
    <property type="entry name" value="Metalloproteases ('zincins'), catalytic domain"/>
    <property type="match status" value="1"/>
</dbReference>
<proteinExistence type="predicted"/>
<feature type="compositionally biased region" description="Low complexity" evidence="1">
    <location>
        <begin position="25"/>
        <end position="38"/>
    </location>
</feature>
<evidence type="ECO:0000313" key="3">
    <source>
        <dbReference type="Proteomes" id="UP001589799"/>
    </source>
</evidence>
<reference evidence="2 3" key="1">
    <citation type="submission" date="2024-09" db="EMBL/GenBank/DDBJ databases">
        <authorList>
            <person name="Sun Q."/>
            <person name="Mori K."/>
        </authorList>
    </citation>
    <scope>NUCLEOTIDE SEQUENCE [LARGE SCALE GENOMIC DNA]</scope>
    <source>
        <strain evidence="2 3">KCTC 22789</strain>
    </source>
</reference>
<dbReference type="EMBL" id="JBHLWE010000066">
    <property type="protein sequence ID" value="MFC0342527.1"/>
    <property type="molecule type" value="Genomic_DNA"/>
</dbReference>
<dbReference type="CDD" id="cd09598">
    <property type="entry name" value="M4_like"/>
    <property type="match status" value="1"/>
</dbReference>
<comment type="caution">
    <text evidence="2">The sequence shown here is derived from an EMBL/GenBank/DDBJ whole genome shotgun (WGS) entry which is preliminary data.</text>
</comment>
<dbReference type="Proteomes" id="UP001589799">
    <property type="component" value="Unassembled WGS sequence"/>
</dbReference>
<organism evidence="2 3">
    <name type="scientific">Paracoccus niistensis</name>
    <dbReference type="NCBI Taxonomy" id="632935"/>
    <lineage>
        <taxon>Bacteria</taxon>
        <taxon>Pseudomonadati</taxon>
        <taxon>Pseudomonadota</taxon>
        <taxon>Alphaproteobacteria</taxon>
        <taxon>Rhodobacterales</taxon>
        <taxon>Paracoccaceae</taxon>
        <taxon>Paracoccus</taxon>
    </lineage>
</organism>
<keyword evidence="3" id="KW-1185">Reference proteome</keyword>